<name>A0A5B7CQ44_PORTR</name>
<dbReference type="EMBL" id="VSRR010000172">
    <property type="protein sequence ID" value="MPC11599.1"/>
    <property type="molecule type" value="Genomic_DNA"/>
</dbReference>
<proteinExistence type="predicted"/>
<comment type="caution">
    <text evidence="1">The sequence shown here is derived from an EMBL/GenBank/DDBJ whole genome shotgun (WGS) entry which is preliminary data.</text>
</comment>
<gene>
    <name evidence="1" type="ORF">E2C01_004269</name>
</gene>
<accession>A0A5B7CQ44</accession>
<evidence type="ECO:0000313" key="1">
    <source>
        <dbReference type="EMBL" id="MPC11599.1"/>
    </source>
</evidence>
<organism evidence="1 2">
    <name type="scientific">Portunus trituberculatus</name>
    <name type="common">Swimming crab</name>
    <name type="synonym">Neptunus trituberculatus</name>
    <dbReference type="NCBI Taxonomy" id="210409"/>
    <lineage>
        <taxon>Eukaryota</taxon>
        <taxon>Metazoa</taxon>
        <taxon>Ecdysozoa</taxon>
        <taxon>Arthropoda</taxon>
        <taxon>Crustacea</taxon>
        <taxon>Multicrustacea</taxon>
        <taxon>Malacostraca</taxon>
        <taxon>Eumalacostraca</taxon>
        <taxon>Eucarida</taxon>
        <taxon>Decapoda</taxon>
        <taxon>Pleocyemata</taxon>
        <taxon>Brachyura</taxon>
        <taxon>Eubrachyura</taxon>
        <taxon>Portunoidea</taxon>
        <taxon>Portunidae</taxon>
        <taxon>Portuninae</taxon>
        <taxon>Portunus</taxon>
    </lineage>
</organism>
<dbReference type="AlphaFoldDB" id="A0A5B7CQ44"/>
<reference evidence="1 2" key="1">
    <citation type="submission" date="2019-05" db="EMBL/GenBank/DDBJ databases">
        <title>Another draft genome of Portunus trituberculatus and its Hox gene families provides insights of decapod evolution.</title>
        <authorList>
            <person name="Jeong J.-H."/>
            <person name="Song I."/>
            <person name="Kim S."/>
            <person name="Choi T."/>
            <person name="Kim D."/>
            <person name="Ryu S."/>
            <person name="Kim W."/>
        </authorList>
    </citation>
    <scope>NUCLEOTIDE SEQUENCE [LARGE SCALE GENOMIC DNA]</scope>
    <source>
        <tissue evidence="1">Muscle</tissue>
    </source>
</reference>
<evidence type="ECO:0000313" key="2">
    <source>
        <dbReference type="Proteomes" id="UP000324222"/>
    </source>
</evidence>
<sequence length="424" mass="46566">MRCNHLITLGINQLTDGVARKSFLRKITVTLRPDNLQSFPCLGVEAGKANRQRKVDQAEWCLPCVSPNQLMLSAVCLYLIWERLKLLWHEVTRLIHILPSYPQSLLPSLPLKIRLQAERFMRHSSHVTRTPSWCLLLSCENVRCYQSLAPSRPITAVQSGLDTRELSGQQYFLRGNAHQDIKVCVEELPPVPPHAAPGLSGIVRRPNAMEHPCHRPARPLLVLIGGEEGAHTAPNAALHLRLHTCLVVNSAATLLIDGVAAEQDCAVGDRAQQLVGVVQLAQLVLLLHLCPAVHGVQHLVALIVAQVTPSLQVEGEVGHLHHDTRPLHLPSTLKVLRVPLQLLQFPLHYLAVPPHARGNLHHREGHAVAPAEVCSLLALQGNGYGQRGTLPADGHQLARTPIAGHTAVGIHMRVDTNEILLVKL</sequence>
<keyword evidence="2" id="KW-1185">Reference proteome</keyword>
<protein>
    <submittedName>
        <fullName evidence="1">Uncharacterized protein</fullName>
    </submittedName>
</protein>
<dbReference type="Proteomes" id="UP000324222">
    <property type="component" value="Unassembled WGS sequence"/>
</dbReference>